<dbReference type="NCBIfam" id="TIGR00112">
    <property type="entry name" value="proC"/>
    <property type="match status" value="1"/>
</dbReference>
<dbReference type="InterPro" id="IPR028939">
    <property type="entry name" value="P5C_Rdtase_cat_N"/>
</dbReference>
<feature type="domain" description="Pyrroline-5-carboxylate reductase dimerisation" evidence="6">
    <location>
        <begin position="163"/>
        <end position="267"/>
    </location>
</feature>
<keyword evidence="2 4" id="KW-0641">Proline biosynthesis</keyword>
<evidence type="ECO:0000256" key="2">
    <source>
        <dbReference type="HAMAP-Rule" id="MF_01925"/>
    </source>
</evidence>
<evidence type="ECO:0000259" key="6">
    <source>
        <dbReference type="Pfam" id="PF14748"/>
    </source>
</evidence>
<evidence type="ECO:0000256" key="3">
    <source>
        <dbReference type="NCBIfam" id="TIGR00112"/>
    </source>
</evidence>
<dbReference type="EMBL" id="BAAADO010000008">
    <property type="protein sequence ID" value="GAA0502269.1"/>
    <property type="molecule type" value="Genomic_DNA"/>
</dbReference>
<comment type="similarity">
    <text evidence="1 2 4">Belongs to the pyrroline-5-carboxylate reductase family.</text>
</comment>
<name>A0ABP3LJP9_9BACI</name>
<gene>
    <name evidence="7" type="primary">proI</name>
    <name evidence="2" type="synonym">proC</name>
    <name evidence="7" type="ORF">GCM10008986_32340</name>
</gene>
<dbReference type="Pfam" id="PF03807">
    <property type="entry name" value="F420_oxidored"/>
    <property type="match status" value="1"/>
</dbReference>
<comment type="function">
    <text evidence="2">Catalyzes the reduction of 1-pyrroline-5-carboxylate (PCA) to L-proline.</text>
</comment>
<keyword evidence="2 4" id="KW-0521">NADP</keyword>
<dbReference type="PANTHER" id="PTHR11645:SF49">
    <property type="entry name" value="PYRROLINE-5-CARBOXYLATE REDUCTASE 1"/>
    <property type="match status" value="1"/>
</dbReference>
<dbReference type="PROSITE" id="PS00521">
    <property type="entry name" value="P5CR"/>
    <property type="match status" value="1"/>
</dbReference>
<protein>
    <recommendedName>
        <fullName evidence="2 3">Pyrroline-5-carboxylate reductase</fullName>
        <shortName evidence="2">P5C reductase</shortName>
        <shortName evidence="2">P5CR</shortName>
        <ecNumber evidence="2 3">1.5.1.2</ecNumber>
    </recommendedName>
    <alternativeName>
        <fullName evidence="2">PCA reductase</fullName>
    </alternativeName>
</protein>
<evidence type="ECO:0000256" key="1">
    <source>
        <dbReference type="ARBA" id="ARBA00005525"/>
    </source>
</evidence>
<dbReference type="EC" id="1.5.1.2" evidence="2 3"/>
<dbReference type="Pfam" id="PF14748">
    <property type="entry name" value="P5CR_dimer"/>
    <property type="match status" value="1"/>
</dbReference>
<evidence type="ECO:0000256" key="4">
    <source>
        <dbReference type="RuleBase" id="RU003903"/>
    </source>
</evidence>
<dbReference type="Gene3D" id="3.40.50.720">
    <property type="entry name" value="NAD(P)-binding Rossmann-like Domain"/>
    <property type="match status" value="1"/>
</dbReference>
<dbReference type="PANTHER" id="PTHR11645">
    <property type="entry name" value="PYRROLINE-5-CARBOXYLATE REDUCTASE"/>
    <property type="match status" value="1"/>
</dbReference>
<evidence type="ECO:0000313" key="8">
    <source>
        <dbReference type="Proteomes" id="UP001500880"/>
    </source>
</evidence>
<keyword evidence="2 4" id="KW-0560">Oxidoreductase</keyword>
<comment type="catalytic activity">
    <reaction evidence="2">
        <text>L-proline + NAD(+) = (S)-1-pyrroline-5-carboxylate + NADH + 2 H(+)</text>
        <dbReference type="Rhea" id="RHEA:14105"/>
        <dbReference type="ChEBI" id="CHEBI:15378"/>
        <dbReference type="ChEBI" id="CHEBI:17388"/>
        <dbReference type="ChEBI" id="CHEBI:57540"/>
        <dbReference type="ChEBI" id="CHEBI:57945"/>
        <dbReference type="ChEBI" id="CHEBI:60039"/>
        <dbReference type="EC" id="1.5.1.2"/>
    </reaction>
</comment>
<dbReference type="Gene3D" id="1.10.3730.10">
    <property type="entry name" value="ProC C-terminal domain-like"/>
    <property type="match status" value="1"/>
</dbReference>
<organism evidence="7 8">
    <name type="scientific">Salinibacillus aidingensis</name>
    <dbReference type="NCBI Taxonomy" id="237684"/>
    <lineage>
        <taxon>Bacteria</taxon>
        <taxon>Bacillati</taxon>
        <taxon>Bacillota</taxon>
        <taxon>Bacilli</taxon>
        <taxon>Bacillales</taxon>
        <taxon>Bacillaceae</taxon>
        <taxon>Salinibacillus</taxon>
    </lineage>
</organism>
<dbReference type="InterPro" id="IPR000304">
    <property type="entry name" value="Pyrroline-COOH_reductase"/>
</dbReference>
<dbReference type="InterPro" id="IPR029036">
    <property type="entry name" value="P5CR_dimer"/>
</dbReference>
<dbReference type="InterPro" id="IPR008927">
    <property type="entry name" value="6-PGluconate_DH-like_C_sf"/>
</dbReference>
<keyword evidence="2" id="KW-0963">Cytoplasm</keyword>
<dbReference type="RefSeq" id="WP_343843372.1">
    <property type="nucleotide sequence ID" value="NZ_BAAADO010000008.1"/>
</dbReference>
<dbReference type="SUPFAM" id="SSF48179">
    <property type="entry name" value="6-phosphogluconate dehydrogenase C-terminal domain-like"/>
    <property type="match status" value="1"/>
</dbReference>
<dbReference type="InterPro" id="IPR053790">
    <property type="entry name" value="P5CR-like_CS"/>
</dbReference>
<dbReference type="PIRSF" id="PIRSF000193">
    <property type="entry name" value="Pyrrol-5-carb_rd"/>
    <property type="match status" value="1"/>
</dbReference>
<evidence type="ECO:0000313" key="7">
    <source>
        <dbReference type="EMBL" id="GAA0502269.1"/>
    </source>
</evidence>
<dbReference type="HAMAP" id="MF_01925">
    <property type="entry name" value="P5C_reductase"/>
    <property type="match status" value="1"/>
</dbReference>
<comment type="pathway">
    <text evidence="2 4">Amino-acid biosynthesis; L-proline biosynthesis; L-proline from L-glutamate 5-semialdehyde: step 1/1.</text>
</comment>
<sequence>MVNKIAFVGAGAMAESILSGILNKQVIRPEQVYVTNKEDQERLKHMKSTYGVKTLSEKREVVADADMVILAMKPKDVTDAIESIREFVSEDQMVVSVLAGISTSYIESELGKEVSVIRAMPNTSASIGFSATAIAAGTYANAAQMDMVQELFQTIGTTTVVDEDDLHVVTGLSGSGPAYIYYLVEAMEAAAKESGLKEDISKELIVQTLVGAAEMLKNTESSPEELRQNITSPGGTTQAGLETLKKYKYQEALMECVKNAKERSIELGRPYQRV</sequence>
<comment type="subcellular location">
    <subcellularLocation>
        <location evidence="2">Cytoplasm</location>
    </subcellularLocation>
</comment>
<dbReference type="InterPro" id="IPR036291">
    <property type="entry name" value="NAD(P)-bd_dom_sf"/>
</dbReference>
<proteinExistence type="inferred from homology"/>
<accession>A0ABP3LJP9</accession>
<feature type="domain" description="Pyrroline-5-carboxylate reductase catalytic N-terminal" evidence="5">
    <location>
        <begin position="4"/>
        <end position="100"/>
    </location>
</feature>
<keyword evidence="2 4" id="KW-0028">Amino-acid biosynthesis</keyword>
<dbReference type="Proteomes" id="UP001500880">
    <property type="component" value="Unassembled WGS sequence"/>
</dbReference>
<comment type="caution">
    <text evidence="7">The sequence shown here is derived from an EMBL/GenBank/DDBJ whole genome shotgun (WGS) entry which is preliminary data.</text>
</comment>
<dbReference type="SUPFAM" id="SSF51735">
    <property type="entry name" value="NAD(P)-binding Rossmann-fold domains"/>
    <property type="match status" value="1"/>
</dbReference>
<comment type="catalytic activity">
    <reaction evidence="2 4">
        <text>L-proline + NADP(+) = (S)-1-pyrroline-5-carboxylate + NADPH + 2 H(+)</text>
        <dbReference type="Rhea" id="RHEA:14109"/>
        <dbReference type="ChEBI" id="CHEBI:15378"/>
        <dbReference type="ChEBI" id="CHEBI:17388"/>
        <dbReference type="ChEBI" id="CHEBI:57783"/>
        <dbReference type="ChEBI" id="CHEBI:58349"/>
        <dbReference type="ChEBI" id="CHEBI:60039"/>
        <dbReference type="EC" id="1.5.1.2"/>
    </reaction>
</comment>
<evidence type="ECO:0000259" key="5">
    <source>
        <dbReference type="Pfam" id="PF03807"/>
    </source>
</evidence>
<keyword evidence="8" id="KW-1185">Reference proteome</keyword>
<reference evidence="8" key="1">
    <citation type="journal article" date="2019" name="Int. J. Syst. Evol. Microbiol.">
        <title>The Global Catalogue of Microorganisms (GCM) 10K type strain sequencing project: providing services to taxonomists for standard genome sequencing and annotation.</title>
        <authorList>
            <consortium name="The Broad Institute Genomics Platform"/>
            <consortium name="The Broad Institute Genome Sequencing Center for Infectious Disease"/>
            <person name="Wu L."/>
            <person name="Ma J."/>
        </authorList>
    </citation>
    <scope>NUCLEOTIDE SEQUENCE [LARGE SCALE GENOMIC DNA]</scope>
    <source>
        <strain evidence="8">JCM 12389</strain>
    </source>
</reference>